<keyword evidence="2" id="KW-0472">Membrane</keyword>
<dbReference type="PROSITE" id="PS51257">
    <property type="entry name" value="PROKAR_LIPOPROTEIN"/>
    <property type="match status" value="1"/>
</dbReference>
<dbReference type="EMBL" id="JBHSJJ010000001">
    <property type="protein sequence ID" value="MFC4870408.1"/>
    <property type="molecule type" value="Genomic_DNA"/>
</dbReference>
<keyword evidence="2" id="KW-1134">Transmembrane beta strand</keyword>
<dbReference type="InterPro" id="IPR003423">
    <property type="entry name" value="OMP_efflux"/>
</dbReference>
<name>A0ABV9SVP3_9BACT</name>
<organism evidence="3 4">
    <name type="scientific">Negadavirga shengliensis</name>
    <dbReference type="NCBI Taxonomy" id="1389218"/>
    <lineage>
        <taxon>Bacteria</taxon>
        <taxon>Pseudomonadati</taxon>
        <taxon>Bacteroidota</taxon>
        <taxon>Cytophagia</taxon>
        <taxon>Cytophagales</taxon>
        <taxon>Cyclobacteriaceae</taxon>
        <taxon>Negadavirga</taxon>
    </lineage>
</organism>
<dbReference type="NCBIfam" id="TIGR01845">
    <property type="entry name" value="outer_NodT"/>
    <property type="match status" value="1"/>
</dbReference>
<evidence type="ECO:0000256" key="1">
    <source>
        <dbReference type="ARBA" id="ARBA00007613"/>
    </source>
</evidence>
<keyword evidence="4" id="KW-1185">Reference proteome</keyword>
<dbReference type="PANTHER" id="PTHR30203:SF30">
    <property type="entry name" value="OUTER MEMBRANE PROTEIN-RELATED"/>
    <property type="match status" value="1"/>
</dbReference>
<comment type="similarity">
    <text evidence="1 2">Belongs to the outer membrane factor (OMF) (TC 1.B.17) family.</text>
</comment>
<accession>A0ABV9SVP3</accession>
<evidence type="ECO:0000256" key="2">
    <source>
        <dbReference type="RuleBase" id="RU362097"/>
    </source>
</evidence>
<protein>
    <submittedName>
        <fullName evidence="3">TolC family protein</fullName>
    </submittedName>
</protein>
<dbReference type="Pfam" id="PF02321">
    <property type="entry name" value="OEP"/>
    <property type="match status" value="2"/>
</dbReference>
<dbReference type="InterPro" id="IPR010131">
    <property type="entry name" value="MdtP/NodT-like"/>
</dbReference>
<dbReference type="RefSeq" id="WP_377060919.1">
    <property type="nucleotide sequence ID" value="NZ_JBHSJJ010000001.1"/>
</dbReference>
<keyword evidence="2" id="KW-0812">Transmembrane</keyword>
<comment type="subcellular location">
    <subcellularLocation>
        <location evidence="2">Cell membrane</location>
        <topology evidence="2">Lipid-anchor</topology>
    </subcellularLocation>
</comment>
<reference evidence="4" key="1">
    <citation type="journal article" date="2019" name="Int. J. Syst. Evol. Microbiol.">
        <title>The Global Catalogue of Microorganisms (GCM) 10K type strain sequencing project: providing services to taxonomists for standard genome sequencing and annotation.</title>
        <authorList>
            <consortium name="The Broad Institute Genomics Platform"/>
            <consortium name="The Broad Institute Genome Sequencing Center for Infectious Disease"/>
            <person name="Wu L."/>
            <person name="Ma J."/>
        </authorList>
    </citation>
    <scope>NUCLEOTIDE SEQUENCE [LARGE SCALE GENOMIC DNA]</scope>
    <source>
        <strain evidence="4">CGMCC 4.7466</strain>
    </source>
</reference>
<dbReference type="Proteomes" id="UP001595818">
    <property type="component" value="Unassembled WGS sequence"/>
</dbReference>
<proteinExistence type="inferred from homology"/>
<evidence type="ECO:0000313" key="4">
    <source>
        <dbReference type="Proteomes" id="UP001595818"/>
    </source>
</evidence>
<keyword evidence="2" id="KW-0564">Palmitate</keyword>
<sequence>MLIEKHSLMRFGFIGIIALMFSCKAIEPPTMPKMEEVPEAFLEVQDSASIGDISWQEFFNDPNLVYLIEEGLENNLDLLTALERIEIAQADFRVRRGMLYPTMDGIIRYRSGDVRPNLLNGTVNGDRNVVNRLENNFIGFQSNWEIDIWGKLKNRREAAFHQFLATQMGKHLVVTSMVAEIARLYYELLGMDIELETIERNIEYQEMALELIKIQKMAGRATELAVQQFAAQLLSTKSLLYEKRQEIIETENGLNFLLGRFPQPIERAGSLMEIKLPNAMEVGVPAGMLLRRPDIQQAELELKAANYNIEAARAEFLPSLNFTPYIGLNDRSLPAAMKMPGGMTIGLLGGITAPIFARNQIRAGYDQAISANKIALYNYQQAILEGYQEVSNKMQRVENLRQVYSLRDEETAVLLNAVTTANELFRGGYASYLEVITAQSRVLEAELNKTNTRKQMFLTVVDLYRSLGGGWQ</sequence>
<dbReference type="PANTHER" id="PTHR30203">
    <property type="entry name" value="OUTER MEMBRANE CATION EFFLUX PROTEIN"/>
    <property type="match status" value="1"/>
</dbReference>
<gene>
    <name evidence="3" type="ORF">ACFPFU_01835</name>
</gene>
<comment type="caution">
    <text evidence="3">The sequence shown here is derived from an EMBL/GenBank/DDBJ whole genome shotgun (WGS) entry which is preliminary data.</text>
</comment>
<dbReference type="Gene3D" id="1.20.1600.10">
    <property type="entry name" value="Outer membrane efflux proteins (OEP)"/>
    <property type="match status" value="1"/>
</dbReference>
<keyword evidence="2" id="KW-0449">Lipoprotein</keyword>
<dbReference type="SUPFAM" id="SSF56954">
    <property type="entry name" value="Outer membrane efflux proteins (OEP)"/>
    <property type="match status" value="1"/>
</dbReference>
<dbReference type="Gene3D" id="2.20.200.10">
    <property type="entry name" value="Outer membrane efflux proteins (OEP)"/>
    <property type="match status" value="1"/>
</dbReference>
<evidence type="ECO:0000313" key="3">
    <source>
        <dbReference type="EMBL" id="MFC4870408.1"/>
    </source>
</evidence>